<dbReference type="Pfam" id="PF00085">
    <property type="entry name" value="Thioredoxin"/>
    <property type="match status" value="1"/>
</dbReference>
<evidence type="ECO:0000313" key="9">
    <source>
        <dbReference type="Proteomes" id="UP001595462"/>
    </source>
</evidence>
<gene>
    <name evidence="8" type="ORF">ACFOSU_10850</name>
</gene>
<evidence type="ECO:0000256" key="1">
    <source>
        <dbReference type="ARBA" id="ARBA00008987"/>
    </source>
</evidence>
<reference evidence="9" key="1">
    <citation type="journal article" date="2019" name="Int. J. Syst. Evol. Microbiol.">
        <title>The Global Catalogue of Microorganisms (GCM) 10K type strain sequencing project: providing services to taxonomists for standard genome sequencing and annotation.</title>
        <authorList>
            <consortium name="The Broad Institute Genomics Platform"/>
            <consortium name="The Broad Institute Genome Sequencing Center for Infectious Disease"/>
            <person name="Wu L."/>
            <person name="Ma J."/>
        </authorList>
    </citation>
    <scope>NUCLEOTIDE SEQUENCE [LARGE SCALE GENOMIC DNA]</scope>
    <source>
        <strain evidence="9">KCTC 52640</strain>
    </source>
</reference>
<dbReference type="PANTHER" id="PTHR45663:SF11">
    <property type="entry name" value="GEO12009P1"/>
    <property type="match status" value="1"/>
</dbReference>
<dbReference type="InterPro" id="IPR017937">
    <property type="entry name" value="Thioredoxin_CS"/>
</dbReference>
<comment type="caution">
    <text evidence="8">The sequence shown here is derived from an EMBL/GenBank/DDBJ whole genome shotgun (WGS) entry which is preliminary data.</text>
</comment>
<proteinExistence type="inferred from homology"/>
<dbReference type="PIRSF" id="PIRSF000077">
    <property type="entry name" value="Thioredoxin"/>
    <property type="match status" value="1"/>
</dbReference>
<dbReference type="Proteomes" id="UP001595462">
    <property type="component" value="Unassembled WGS sequence"/>
</dbReference>
<evidence type="ECO:0000256" key="4">
    <source>
        <dbReference type="ARBA" id="ARBA00023157"/>
    </source>
</evidence>
<protein>
    <recommendedName>
        <fullName evidence="6">Thioredoxin</fullName>
    </recommendedName>
</protein>
<dbReference type="InterPro" id="IPR013766">
    <property type="entry name" value="Thioredoxin_domain"/>
</dbReference>
<dbReference type="PANTHER" id="PTHR45663">
    <property type="entry name" value="GEO12009P1"/>
    <property type="match status" value="1"/>
</dbReference>
<dbReference type="InterPro" id="IPR036249">
    <property type="entry name" value="Thioredoxin-like_sf"/>
</dbReference>
<evidence type="ECO:0000256" key="2">
    <source>
        <dbReference type="ARBA" id="ARBA00022448"/>
    </source>
</evidence>
<keyword evidence="2" id="KW-0813">Transport</keyword>
<keyword evidence="3" id="KW-0249">Electron transport</keyword>
<accession>A0ABV7ES96</accession>
<organism evidence="8 9">
    <name type="scientific">Salinisphaera aquimarina</name>
    <dbReference type="NCBI Taxonomy" id="2094031"/>
    <lineage>
        <taxon>Bacteria</taxon>
        <taxon>Pseudomonadati</taxon>
        <taxon>Pseudomonadota</taxon>
        <taxon>Gammaproteobacteria</taxon>
        <taxon>Salinisphaerales</taxon>
        <taxon>Salinisphaeraceae</taxon>
        <taxon>Salinisphaera</taxon>
    </lineage>
</organism>
<feature type="domain" description="Thioredoxin" evidence="7">
    <location>
        <begin position="1"/>
        <end position="107"/>
    </location>
</feature>
<dbReference type="PROSITE" id="PS51352">
    <property type="entry name" value="THIOREDOXIN_2"/>
    <property type="match status" value="1"/>
</dbReference>
<comment type="similarity">
    <text evidence="1 6">Belongs to the thioredoxin family.</text>
</comment>
<evidence type="ECO:0000256" key="6">
    <source>
        <dbReference type="PIRNR" id="PIRNR000077"/>
    </source>
</evidence>
<keyword evidence="4" id="KW-1015">Disulfide bond</keyword>
<dbReference type="RefSeq" id="WP_380689475.1">
    <property type="nucleotide sequence ID" value="NZ_JBHRSS010000004.1"/>
</dbReference>
<keyword evidence="9" id="KW-1185">Reference proteome</keyword>
<evidence type="ECO:0000256" key="5">
    <source>
        <dbReference type="ARBA" id="ARBA00023284"/>
    </source>
</evidence>
<dbReference type="CDD" id="cd02947">
    <property type="entry name" value="TRX_family"/>
    <property type="match status" value="1"/>
</dbReference>
<dbReference type="SUPFAM" id="SSF52833">
    <property type="entry name" value="Thioredoxin-like"/>
    <property type="match status" value="1"/>
</dbReference>
<sequence>MSDTLTDISDADFAATLGDADGPVLVEFYSSNCAYCRRLEPLLETAATDYAGRVRIVRMNAETNETRPRYGLNGTPTLVLYVDGEESVTKTGAMREQQLQSFLNAYV</sequence>
<keyword evidence="5" id="KW-0676">Redox-active center</keyword>
<evidence type="ECO:0000259" key="7">
    <source>
        <dbReference type="PROSITE" id="PS51352"/>
    </source>
</evidence>
<dbReference type="PROSITE" id="PS00194">
    <property type="entry name" value="THIOREDOXIN_1"/>
    <property type="match status" value="1"/>
</dbReference>
<dbReference type="Gene3D" id="3.40.30.10">
    <property type="entry name" value="Glutaredoxin"/>
    <property type="match status" value="1"/>
</dbReference>
<dbReference type="EMBL" id="JBHRSS010000004">
    <property type="protein sequence ID" value="MFC3104386.1"/>
    <property type="molecule type" value="Genomic_DNA"/>
</dbReference>
<evidence type="ECO:0000256" key="3">
    <source>
        <dbReference type="ARBA" id="ARBA00022982"/>
    </source>
</evidence>
<dbReference type="InterPro" id="IPR005746">
    <property type="entry name" value="Thioredoxin"/>
</dbReference>
<name>A0ABV7ES96_9GAMM</name>
<evidence type="ECO:0000313" key="8">
    <source>
        <dbReference type="EMBL" id="MFC3104386.1"/>
    </source>
</evidence>